<sequence length="106" mass="11688">MDEFVVTLAIKNTSLQRINSALPTTGTWTEIAHSDHNPTSGHNIYDRNDPKQFHVDVNHPYRSNQYATVYTKLANGAPPKPVGKAANLAKTVLVGGAERFLDDFLP</sequence>
<dbReference type="Proteomes" id="UP000199079">
    <property type="component" value="Unassembled WGS sequence"/>
</dbReference>
<dbReference type="AlphaFoldDB" id="A0A1H3IYY1"/>
<evidence type="ECO:0000313" key="2">
    <source>
        <dbReference type="Proteomes" id="UP000199079"/>
    </source>
</evidence>
<reference evidence="2" key="1">
    <citation type="submission" date="2016-10" db="EMBL/GenBank/DDBJ databases">
        <authorList>
            <person name="Varghese N."/>
            <person name="Submissions S."/>
        </authorList>
    </citation>
    <scope>NUCLEOTIDE SEQUENCE [LARGE SCALE GENOMIC DNA]</scope>
    <source>
        <strain evidence="2">DC30,IBRC 10041,KCTC 4046</strain>
    </source>
</reference>
<dbReference type="RefSeq" id="WP_143114411.1">
    <property type="nucleotide sequence ID" value="NZ_FNPC01000004.1"/>
</dbReference>
<keyword evidence="2" id="KW-1185">Reference proteome</keyword>
<dbReference type="EMBL" id="FNPC01000004">
    <property type="protein sequence ID" value="SDY32545.1"/>
    <property type="molecule type" value="Genomic_DNA"/>
</dbReference>
<name>A0A1H3IYY1_9EURY</name>
<gene>
    <name evidence="1" type="ORF">SAMN05216564_104305</name>
</gene>
<proteinExistence type="predicted"/>
<organism evidence="1 2">
    <name type="scientific">Halopenitus persicus</name>
    <dbReference type="NCBI Taxonomy" id="1048396"/>
    <lineage>
        <taxon>Archaea</taxon>
        <taxon>Methanobacteriati</taxon>
        <taxon>Methanobacteriota</taxon>
        <taxon>Stenosarchaea group</taxon>
        <taxon>Halobacteria</taxon>
        <taxon>Halobacteriales</taxon>
        <taxon>Haloferacaceae</taxon>
        <taxon>Halopenitus</taxon>
    </lineage>
</organism>
<protein>
    <submittedName>
        <fullName evidence="1">Uncharacterized protein</fullName>
    </submittedName>
</protein>
<accession>A0A1H3IYY1</accession>
<evidence type="ECO:0000313" key="1">
    <source>
        <dbReference type="EMBL" id="SDY32545.1"/>
    </source>
</evidence>